<reference evidence="3" key="1">
    <citation type="submission" date="2024-03" db="EMBL/GenBank/DDBJ databases">
        <title>Human intestinal bacterial collection.</title>
        <authorList>
            <person name="Pauvert C."/>
            <person name="Hitch T.C.A."/>
            <person name="Clavel T."/>
        </authorList>
    </citation>
    <scope>NUCLEOTIDE SEQUENCE [LARGE SCALE GENOMIC DNA]</scope>
    <source>
        <strain evidence="3">CLA-AA-H89B</strain>
    </source>
</reference>
<protein>
    <submittedName>
        <fullName evidence="3">SufD family Fe-S cluster assembly protein</fullName>
    </submittedName>
</protein>
<evidence type="ECO:0000259" key="2">
    <source>
        <dbReference type="Pfam" id="PF01458"/>
    </source>
</evidence>
<gene>
    <name evidence="3" type="ORF">WMO37_00795</name>
</gene>
<dbReference type="Proteomes" id="UP001546774">
    <property type="component" value="Unassembled WGS sequence"/>
</dbReference>
<evidence type="ECO:0000313" key="3">
    <source>
        <dbReference type="EMBL" id="MEQ2553555.1"/>
    </source>
</evidence>
<comment type="similarity">
    <text evidence="1">Belongs to the iron-sulfur cluster assembly SufBD family.</text>
</comment>
<organism evidence="3 4">
    <name type="scientific">Lachnospira intestinalis</name>
    <dbReference type="NCBI Taxonomy" id="3133158"/>
    <lineage>
        <taxon>Bacteria</taxon>
        <taxon>Bacillati</taxon>
        <taxon>Bacillota</taxon>
        <taxon>Clostridia</taxon>
        <taxon>Lachnospirales</taxon>
        <taxon>Lachnospiraceae</taxon>
        <taxon>Lachnospira</taxon>
    </lineage>
</organism>
<evidence type="ECO:0000256" key="1">
    <source>
        <dbReference type="ARBA" id="ARBA00043967"/>
    </source>
</evidence>
<dbReference type="InterPro" id="IPR055346">
    <property type="entry name" value="Fe-S_cluster_assembly_SufBD"/>
</dbReference>
<dbReference type="SUPFAM" id="SSF101960">
    <property type="entry name" value="Stabilizer of iron transporter SufD"/>
    <property type="match status" value="1"/>
</dbReference>
<dbReference type="EMBL" id="JBBMFS010000001">
    <property type="protein sequence ID" value="MEQ2553555.1"/>
    <property type="molecule type" value="Genomic_DNA"/>
</dbReference>
<accession>A0ABV1H242</accession>
<feature type="domain" description="SUF system FeS cluster assembly SufBD core" evidence="2">
    <location>
        <begin position="85"/>
        <end position="303"/>
    </location>
</feature>
<comment type="caution">
    <text evidence="3">The sequence shown here is derived from an EMBL/GenBank/DDBJ whole genome shotgun (WGS) entry which is preliminary data.</text>
</comment>
<name>A0ABV1H242_9FIRM</name>
<sequence>MDEIQKSLLEKIADIHEVPEGAYNIRSNGQLEGRNTTANIDIVTKKDEPGIDIIIKPGTKNESVHIPVILSESGLKDMVYNDFYIGEGADVTIVAGCGIHNCGVDTSEHDGIHTFYIGKNAKVKYIEKHYGEGDGAGERILNPTTIVHIEDGGYMEMETTQIKGVDSTVRDTKADLADGATLVIKEKIMTHGRQTAETNFTVELNGVDSSANVISRSVAKGESKQVFNSNICGNNQCYGHTECDAILMDNGHVKAVPSLEANNLDASLVHEAAIGKIAGDQLIKLMTLGLTEAQAEEQIINGFMK</sequence>
<evidence type="ECO:0000313" key="4">
    <source>
        <dbReference type="Proteomes" id="UP001546774"/>
    </source>
</evidence>
<dbReference type="InterPro" id="IPR000825">
    <property type="entry name" value="SUF_FeS_clus_asmbl_SufBD_core"/>
</dbReference>
<keyword evidence="4" id="KW-1185">Reference proteome</keyword>
<proteinExistence type="inferred from homology"/>
<dbReference type="Pfam" id="PF01458">
    <property type="entry name" value="SUFBD_core"/>
    <property type="match status" value="1"/>
</dbReference>
<dbReference type="InterPro" id="IPR037284">
    <property type="entry name" value="SUF_FeS_clus_asmbl_SufBD_sf"/>
</dbReference>
<dbReference type="PANTHER" id="PTHR30508:SF1">
    <property type="entry name" value="UPF0051 PROTEIN ABCI8, CHLOROPLASTIC-RELATED"/>
    <property type="match status" value="1"/>
</dbReference>
<dbReference type="PANTHER" id="PTHR30508">
    <property type="entry name" value="FES CLUSTER ASSEMBLY PROTEIN SUF"/>
    <property type="match status" value="1"/>
</dbReference>